<proteinExistence type="predicted"/>
<dbReference type="EMBL" id="NGFP01000032">
    <property type="protein sequence ID" value="OUC97745.1"/>
    <property type="molecule type" value="Genomic_DNA"/>
</dbReference>
<organism evidence="1 2">
    <name type="scientific">Streptosporangium minutum</name>
    <dbReference type="NCBI Taxonomy" id="569862"/>
    <lineage>
        <taxon>Bacteria</taxon>
        <taxon>Bacillati</taxon>
        <taxon>Actinomycetota</taxon>
        <taxon>Actinomycetes</taxon>
        <taxon>Streptosporangiales</taxon>
        <taxon>Streptosporangiaceae</taxon>
        <taxon>Streptosporangium</taxon>
    </lineage>
</organism>
<keyword evidence="2" id="KW-1185">Reference proteome</keyword>
<comment type="caution">
    <text evidence="1">The sequence shown here is derived from an EMBL/GenBank/DDBJ whole genome shotgun (WGS) entry which is preliminary data.</text>
</comment>
<reference evidence="1 2" key="1">
    <citation type="submission" date="2017-05" db="EMBL/GenBank/DDBJ databases">
        <title>Biotechnological potential of actinobacteria isolated from South African environments.</title>
        <authorList>
            <person name="Le Roes-Hill M."/>
            <person name="Prins A."/>
            <person name="Durrell K.A."/>
        </authorList>
    </citation>
    <scope>NUCLEOTIDE SEQUENCE [LARGE SCALE GENOMIC DNA]</scope>
    <source>
        <strain evidence="1">M26</strain>
    </source>
</reference>
<name>A0A243RRU1_9ACTN</name>
<evidence type="ECO:0000313" key="2">
    <source>
        <dbReference type="Proteomes" id="UP000194761"/>
    </source>
</evidence>
<gene>
    <name evidence="1" type="ORF">CA984_10055</name>
</gene>
<dbReference type="Proteomes" id="UP000194761">
    <property type="component" value="Unassembled WGS sequence"/>
</dbReference>
<evidence type="ECO:0000313" key="1">
    <source>
        <dbReference type="EMBL" id="OUC97745.1"/>
    </source>
</evidence>
<accession>A0A243RRU1</accession>
<sequence>MGWRISSLWVWPRLLVQSTKARAWWWVPGDSASQVSMSCWVQVARLLPLSWSQVISLSAARTSLCMKSACSAVM</sequence>
<protein>
    <submittedName>
        <fullName evidence="1">Uncharacterized protein</fullName>
    </submittedName>
</protein>
<dbReference type="AlphaFoldDB" id="A0A243RRU1"/>